<evidence type="ECO:0000313" key="2">
    <source>
        <dbReference type="Proteomes" id="UP001336020"/>
    </source>
</evidence>
<dbReference type="InterPro" id="IPR005587">
    <property type="entry name" value="UPF0304_YfbU"/>
</dbReference>
<keyword evidence="2" id="KW-1185">Reference proteome</keyword>
<sequence length="247" mass="28177">MASVTIRITEEARAALETLAEAKNQTVSDLLRAAIDQTLGAGTQFDTALDVPSFLSPAQRLLLAQQRETLATLADDDSEREEHTLAAEALREGFAGEYGNIFGYLEPELDLNQCQFLWDILDMFRVLKASIATFTEEEVTELGQLVSRAKFDGFDLSDPVEGRMLAYLRYLLRTDRWTEVRPRLDEIGDDGNSHSRRLPSYERMLAVFKPIWSEAVRRGDFGRDRWMSVDQVREITEARAARMPRRR</sequence>
<protein>
    <submittedName>
        <fullName evidence="1">YfbU family protein</fullName>
    </submittedName>
</protein>
<proteinExistence type="predicted"/>
<reference evidence="1 2" key="1">
    <citation type="submission" date="2023-07" db="EMBL/GenBank/DDBJ databases">
        <authorList>
            <person name="Girao M."/>
            <person name="Carvalho M.F."/>
        </authorList>
    </citation>
    <scope>NUCLEOTIDE SEQUENCE [LARGE SCALE GENOMIC DNA]</scope>
    <source>
        <strain evidence="1 2">YIM65754</strain>
    </source>
</reference>
<gene>
    <name evidence="1" type="ORF">Q7514_32580</name>
</gene>
<name>A0ABU7LL31_9NOCA</name>
<dbReference type="InterPro" id="IPR023146">
    <property type="entry name" value="YfbU_alpha-helical_sf"/>
</dbReference>
<dbReference type="Gene3D" id="1.10.3190.10">
    <property type="entry name" value="yfbu gene product, domain 2"/>
    <property type="match status" value="1"/>
</dbReference>
<evidence type="ECO:0000313" key="1">
    <source>
        <dbReference type="EMBL" id="MEE2062271.1"/>
    </source>
</evidence>
<dbReference type="EMBL" id="JAUTXY010000033">
    <property type="protein sequence ID" value="MEE2062271.1"/>
    <property type="molecule type" value="Genomic_DNA"/>
</dbReference>
<dbReference type="Pfam" id="PF03887">
    <property type="entry name" value="YfbU"/>
    <property type="match status" value="1"/>
</dbReference>
<dbReference type="Proteomes" id="UP001336020">
    <property type="component" value="Unassembled WGS sequence"/>
</dbReference>
<comment type="caution">
    <text evidence="1">The sequence shown here is derived from an EMBL/GenBank/DDBJ whole genome shotgun (WGS) entry which is preliminary data.</text>
</comment>
<dbReference type="RefSeq" id="WP_330137309.1">
    <property type="nucleotide sequence ID" value="NZ_JAUTXY010000033.1"/>
</dbReference>
<dbReference type="SUPFAM" id="SSF116960">
    <property type="entry name" value="YfbU-like"/>
    <property type="match status" value="1"/>
</dbReference>
<accession>A0ABU7LL31</accession>
<organism evidence="1 2">
    <name type="scientific">Rhodococcus artemisiae</name>
    <dbReference type="NCBI Taxonomy" id="714159"/>
    <lineage>
        <taxon>Bacteria</taxon>
        <taxon>Bacillati</taxon>
        <taxon>Actinomycetota</taxon>
        <taxon>Actinomycetes</taxon>
        <taxon>Mycobacteriales</taxon>
        <taxon>Nocardiaceae</taxon>
        <taxon>Rhodococcus</taxon>
    </lineage>
</organism>